<dbReference type="EMBL" id="JAOCQF010000002">
    <property type="protein sequence ID" value="MCT8330731.1"/>
    <property type="molecule type" value="Genomic_DNA"/>
</dbReference>
<sequence>MRRPMRIQNLGGATAVILHRPHPTVQALDRQLRAIGLQVSQAWPDLGPAALGADFVFFDADMGHDEQFPWAPGQSPMPMVALIGSEAPGRIEWALRAGAHAQLLKPVGDNGAYSALLIARDAFDAQRSLSVEIADLRRRLDERQTVVRAVTLLAAHGARDDAAAYGRLRQMAMAWRVSLEDAAARVVARLTAAEEEVDDRRDRG</sequence>
<dbReference type="Proteomes" id="UP001205601">
    <property type="component" value="Unassembled WGS sequence"/>
</dbReference>
<name>A0ABT2NP88_9RHOB</name>
<dbReference type="InterPro" id="IPR008327">
    <property type="entry name" value="Sig_transdc_resp-reg_antiterm"/>
</dbReference>
<feature type="domain" description="ANTAR" evidence="1">
    <location>
        <begin position="126"/>
        <end position="187"/>
    </location>
</feature>
<dbReference type="SMART" id="SM01012">
    <property type="entry name" value="ANTAR"/>
    <property type="match status" value="1"/>
</dbReference>
<organism evidence="2 3">
    <name type="scientific">Albidovulum sediminis</name>
    <dbReference type="NCBI Taxonomy" id="3066345"/>
    <lineage>
        <taxon>Bacteria</taxon>
        <taxon>Pseudomonadati</taxon>
        <taxon>Pseudomonadota</taxon>
        <taxon>Alphaproteobacteria</taxon>
        <taxon>Rhodobacterales</taxon>
        <taxon>Paracoccaceae</taxon>
        <taxon>Albidovulum</taxon>
    </lineage>
</organism>
<evidence type="ECO:0000313" key="2">
    <source>
        <dbReference type="EMBL" id="MCT8330731.1"/>
    </source>
</evidence>
<comment type="caution">
    <text evidence="2">The sequence shown here is derived from an EMBL/GenBank/DDBJ whole genome shotgun (WGS) entry which is preliminary data.</text>
</comment>
<dbReference type="Gene3D" id="3.40.50.2300">
    <property type="match status" value="1"/>
</dbReference>
<dbReference type="SUPFAM" id="SSF52172">
    <property type="entry name" value="CheY-like"/>
    <property type="match status" value="1"/>
</dbReference>
<dbReference type="Gene3D" id="1.10.10.10">
    <property type="entry name" value="Winged helix-like DNA-binding domain superfamily/Winged helix DNA-binding domain"/>
    <property type="match status" value="1"/>
</dbReference>
<reference evidence="3" key="1">
    <citation type="submission" date="2023-07" db="EMBL/GenBank/DDBJ databases">
        <title>Defluviimonas sediminis sp. nov., isolated from mangrove sediment.</title>
        <authorList>
            <person name="Liu L."/>
            <person name="Li J."/>
            <person name="Huang Y."/>
            <person name="Pan J."/>
            <person name="Li M."/>
        </authorList>
    </citation>
    <scope>NUCLEOTIDE SEQUENCE [LARGE SCALE GENOMIC DNA]</scope>
    <source>
        <strain evidence="3">FT324</strain>
    </source>
</reference>
<gene>
    <name evidence="2" type="ORF">N5I32_14495</name>
</gene>
<proteinExistence type="predicted"/>
<dbReference type="PIRSF" id="PIRSF036382">
    <property type="entry name" value="RR_antiterm"/>
    <property type="match status" value="1"/>
</dbReference>
<accession>A0ABT2NP88</accession>
<protein>
    <submittedName>
        <fullName evidence="2">ANTAR domain-containing protein</fullName>
    </submittedName>
</protein>
<dbReference type="Pfam" id="PF21332">
    <property type="entry name" value="AmiR_N"/>
    <property type="match status" value="1"/>
</dbReference>
<dbReference type="PROSITE" id="PS50921">
    <property type="entry name" value="ANTAR"/>
    <property type="match status" value="1"/>
</dbReference>
<dbReference type="Pfam" id="PF03861">
    <property type="entry name" value="ANTAR"/>
    <property type="match status" value="1"/>
</dbReference>
<dbReference type="RefSeq" id="WP_261496584.1">
    <property type="nucleotide sequence ID" value="NZ_JAOCQF010000002.1"/>
</dbReference>
<keyword evidence="3" id="KW-1185">Reference proteome</keyword>
<dbReference type="InterPro" id="IPR036388">
    <property type="entry name" value="WH-like_DNA-bd_sf"/>
</dbReference>
<evidence type="ECO:0000259" key="1">
    <source>
        <dbReference type="PROSITE" id="PS50921"/>
    </source>
</evidence>
<dbReference type="InterPro" id="IPR011006">
    <property type="entry name" value="CheY-like_superfamily"/>
</dbReference>
<evidence type="ECO:0000313" key="3">
    <source>
        <dbReference type="Proteomes" id="UP001205601"/>
    </source>
</evidence>
<dbReference type="InterPro" id="IPR005561">
    <property type="entry name" value="ANTAR"/>
</dbReference>
<dbReference type="InterPro" id="IPR049021">
    <property type="entry name" value="AmiR_N"/>
</dbReference>